<sequence length="397" mass="45612">MKPSRPKQVLLLANSIYSSLLCKADSITSNRMLTPVELTSQVDSVSTMAVALARVNIGPMTRNRGRDGILTTYQYLTILEESMGYVLGQHDDSRKKEHAIYYLSKNILHWNEHVVLGMGCSMIKTIYVDSYHLVNIQNGSNQVHIQETFLNKKDSLLVSNNDKVRHYPCDSKAVKRSILADYSPLLDYQPMRPEFSDEDIMALLEDQENKEEWIMLFDGASNVLGQGIRAILITIEDRCFPFIVRLHFNCTNNMEKYEACAVGIIMALEYQVKILRVYGDPALVIHQLRGEWETRDAKLIPYHSYVKELVEGFERITFLEYPHGITGKNKRTLKRLAMNFFLNGDVLYKRNSGMTLLHCDYIKEAKEILEKIHKGAFSIHKWTRHGKEDSESKLLLG</sequence>
<evidence type="ECO:0000313" key="3">
    <source>
        <dbReference type="Proteomes" id="UP000257109"/>
    </source>
</evidence>
<organism evidence="2 3">
    <name type="scientific">Mucuna pruriens</name>
    <name type="common">Velvet bean</name>
    <name type="synonym">Dolichos pruriens</name>
    <dbReference type="NCBI Taxonomy" id="157652"/>
    <lineage>
        <taxon>Eukaryota</taxon>
        <taxon>Viridiplantae</taxon>
        <taxon>Streptophyta</taxon>
        <taxon>Embryophyta</taxon>
        <taxon>Tracheophyta</taxon>
        <taxon>Spermatophyta</taxon>
        <taxon>Magnoliopsida</taxon>
        <taxon>eudicotyledons</taxon>
        <taxon>Gunneridae</taxon>
        <taxon>Pentapetalae</taxon>
        <taxon>rosids</taxon>
        <taxon>fabids</taxon>
        <taxon>Fabales</taxon>
        <taxon>Fabaceae</taxon>
        <taxon>Papilionoideae</taxon>
        <taxon>50 kb inversion clade</taxon>
        <taxon>NPAAA clade</taxon>
        <taxon>indigoferoid/millettioid clade</taxon>
        <taxon>Phaseoleae</taxon>
        <taxon>Mucuna</taxon>
    </lineage>
</organism>
<dbReference type="EMBL" id="QJKJ01009945">
    <property type="protein sequence ID" value="RDX75105.1"/>
    <property type="molecule type" value="Genomic_DNA"/>
</dbReference>
<name>A0A371F9Y9_MUCPR</name>
<dbReference type="Proteomes" id="UP000257109">
    <property type="component" value="Unassembled WGS sequence"/>
</dbReference>
<dbReference type="OrthoDB" id="10634998at2759"/>
<dbReference type="Gene3D" id="3.30.420.10">
    <property type="entry name" value="Ribonuclease H-like superfamily/Ribonuclease H"/>
    <property type="match status" value="1"/>
</dbReference>
<proteinExistence type="predicted"/>
<dbReference type="PANTHER" id="PTHR48475">
    <property type="entry name" value="RIBONUCLEASE H"/>
    <property type="match status" value="1"/>
</dbReference>
<dbReference type="InterPro" id="IPR002156">
    <property type="entry name" value="RNaseH_domain"/>
</dbReference>
<dbReference type="GO" id="GO:0003676">
    <property type="term" value="F:nucleic acid binding"/>
    <property type="evidence" value="ECO:0007669"/>
    <property type="project" value="InterPro"/>
</dbReference>
<dbReference type="GO" id="GO:0004523">
    <property type="term" value="F:RNA-DNA hybrid ribonuclease activity"/>
    <property type="evidence" value="ECO:0007669"/>
    <property type="project" value="InterPro"/>
</dbReference>
<reference evidence="2" key="1">
    <citation type="submission" date="2018-05" db="EMBL/GenBank/DDBJ databases">
        <title>Draft genome of Mucuna pruriens seed.</title>
        <authorList>
            <person name="Nnadi N.E."/>
            <person name="Vos R."/>
            <person name="Hasami M.H."/>
            <person name="Devisetty U.K."/>
            <person name="Aguiy J.C."/>
        </authorList>
    </citation>
    <scope>NUCLEOTIDE SEQUENCE [LARGE SCALE GENOMIC DNA]</scope>
    <source>
        <strain evidence="2">JCA_2017</strain>
    </source>
</reference>
<feature type="domain" description="RNase H type-1" evidence="1">
    <location>
        <begin position="227"/>
        <end position="318"/>
    </location>
</feature>
<gene>
    <name evidence="2" type="ORF">CR513_45059</name>
</gene>
<dbReference type="Pfam" id="PF13456">
    <property type="entry name" value="RVT_3"/>
    <property type="match status" value="1"/>
</dbReference>
<dbReference type="PANTHER" id="PTHR48475:SF1">
    <property type="entry name" value="RNASE H TYPE-1 DOMAIN-CONTAINING PROTEIN"/>
    <property type="match status" value="1"/>
</dbReference>
<evidence type="ECO:0000259" key="1">
    <source>
        <dbReference type="Pfam" id="PF13456"/>
    </source>
</evidence>
<feature type="non-terminal residue" evidence="2">
    <location>
        <position position="1"/>
    </location>
</feature>
<dbReference type="SUPFAM" id="SSF53098">
    <property type="entry name" value="Ribonuclease H-like"/>
    <property type="match status" value="1"/>
</dbReference>
<dbReference type="AlphaFoldDB" id="A0A371F9Y9"/>
<accession>A0A371F9Y9</accession>
<comment type="caution">
    <text evidence="2">The sequence shown here is derived from an EMBL/GenBank/DDBJ whole genome shotgun (WGS) entry which is preliminary data.</text>
</comment>
<dbReference type="InterPro" id="IPR012337">
    <property type="entry name" value="RNaseH-like_sf"/>
</dbReference>
<evidence type="ECO:0000313" key="2">
    <source>
        <dbReference type="EMBL" id="RDX75105.1"/>
    </source>
</evidence>
<keyword evidence="3" id="KW-1185">Reference proteome</keyword>
<protein>
    <recommendedName>
        <fullName evidence="1">RNase H type-1 domain-containing protein</fullName>
    </recommendedName>
</protein>
<dbReference type="InterPro" id="IPR036397">
    <property type="entry name" value="RNaseH_sf"/>
</dbReference>